<organism evidence="3 4">
    <name type="scientific">Rurimicrobium arvi</name>
    <dbReference type="NCBI Taxonomy" id="2049916"/>
    <lineage>
        <taxon>Bacteria</taxon>
        <taxon>Pseudomonadati</taxon>
        <taxon>Bacteroidota</taxon>
        <taxon>Chitinophagia</taxon>
        <taxon>Chitinophagales</taxon>
        <taxon>Chitinophagaceae</taxon>
        <taxon>Rurimicrobium</taxon>
    </lineage>
</organism>
<dbReference type="Pfam" id="PF18962">
    <property type="entry name" value="Por_Secre_tail"/>
    <property type="match status" value="1"/>
</dbReference>
<evidence type="ECO:0000259" key="2">
    <source>
        <dbReference type="Pfam" id="PF18962"/>
    </source>
</evidence>
<evidence type="ECO:0000313" key="4">
    <source>
        <dbReference type="Proteomes" id="UP001501410"/>
    </source>
</evidence>
<evidence type="ECO:0000313" key="3">
    <source>
        <dbReference type="EMBL" id="GAA4448948.1"/>
    </source>
</evidence>
<comment type="caution">
    <text evidence="3">The sequence shown here is derived from an EMBL/GenBank/DDBJ whole genome shotgun (WGS) entry which is preliminary data.</text>
</comment>
<feature type="chain" id="PRO_5045438078" description="Secretion system C-terminal sorting domain-containing protein" evidence="1">
    <location>
        <begin position="31"/>
        <end position="397"/>
    </location>
</feature>
<reference evidence="4" key="1">
    <citation type="journal article" date="2019" name="Int. J. Syst. Evol. Microbiol.">
        <title>The Global Catalogue of Microorganisms (GCM) 10K type strain sequencing project: providing services to taxonomists for standard genome sequencing and annotation.</title>
        <authorList>
            <consortium name="The Broad Institute Genomics Platform"/>
            <consortium name="The Broad Institute Genome Sequencing Center for Infectious Disease"/>
            <person name="Wu L."/>
            <person name="Ma J."/>
        </authorList>
    </citation>
    <scope>NUCLEOTIDE SEQUENCE [LARGE SCALE GENOMIC DNA]</scope>
    <source>
        <strain evidence="4">JCM 31921</strain>
    </source>
</reference>
<sequence length="397" mass="42585">MFTNTYHNSYKMKKLLLSLFLVTGVASVYAQSSSCTYSGMLLSSGTAGPTGDDNISTVSMPFTFNFYGTAYTSATLSTNGFIWMGTSSDAGCCSGRVIPSGYSEPFIGLTQLDWFVDPGELFYGTVGTSPNRIFVVHYENVQELGGSDVITGEIQLYETTNEIRLVVASLTGFGGTGTMGIAAGDGVNGTAVGTRNASSSYSITTECNSLSSSSTVLPVSLISYNVSRNGSAALINWRSGVEENNDQFLVERSSDGKNYTTLATLKSKGNTTFGYDYSYTDAKPSAGKNMYRLSQVDFDKKRTYLGVKTLSFEEGNAISAQPNPFSDQLNIQLPATLQGSGGISVSNLYGREIINVSRTFDGKEGICTLDTRDWPAGVYFISITSDGQHLEPIKVIK</sequence>
<evidence type="ECO:0000256" key="1">
    <source>
        <dbReference type="SAM" id="SignalP"/>
    </source>
</evidence>
<name>A0ABP8MH08_9BACT</name>
<dbReference type="InterPro" id="IPR026444">
    <property type="entry name" value="Secre_tail"/>
</dbReference>
<dbReference type="EMBL" id="BAABEZ010000001">
    <property type="protein sequence ID" value="GAA4448948.1"/>
    <property type="molecule type" value="Genomic_DNA"/>
</dbReference>
<feature type="signal peptide" evidence="1">
    <location>
        <begin position="1"/>
        <end position="30"/>
    </location>
</feature>
<gene>
    <name evidence="3" type="ORF">GCM10023092_02330</name>
</gene>
<proteinExistence type="predicted"/>
<accession>A0ABP8MH08</accession>
<protein>
    <recommendedName>
        <fullName evidence="2">Secretion system C-terminal sorting domain-containing protein</fullName>
    </recommendedName>
</protein>
<dbReference type="NCBIfam" id="TIGR04183">
    <property type="entry name" value="Por_Secre_tail"/>
    <property type="match status" value="1"/>
</dbReference>
<feature type="domain" description="Secretion system C-terminal sorting" evidence="2">
    <location>
        <begin position="322"/>
        <end position="390"/>
    </location>
</feature>
<keyword evidence="4" id="KW-1185">Reference proteome</keyword>
<keyword evidence="1" id="KW-0732">Signal</keyword>
<dbReference type="Proteomes" id="UP001501410">
    <property type="component" value="Unassembled WGS sequence"/>
</dbReference>